<evidence type="ECO:0000313" key="2">
    <source>
        <dbReference type="Proteomes" id="UP001434883"/>
    </source>
</evidence>
<comment type="caution">
    <text evidence="1">The sequence shown here is derived from an EMBL/GenBank/DDBJ whole genome shotgun (WGS) entry which is preliminary data.</text>
</comment>
<accession>A0ABV0S410</accession>
<sequence>MADFGTDPILVCNYWWRHRQATCMDKSVFMSVSRSDLETGFIFVFLSALCHLCEYSSAWGQWQVCLKRSTTGRQNSSHKKTKTCLLANTHTEFGKQKLASSAFCFLLYLPIFLITPTVKLPCVTTKNICTMPGLSLDFRVKMCVVYVTPNICDPSNII</sequence>
<dbReference type="EMBL" id="JAHRIN010067316">
    <property type="protein sequence ID" value="MEQ2214297.1"/>
    <property type="molecule type" value="Genomic_DNA"/>
</dbReference>
<reference evidence="1 2" key="1">
    <citation type="submission" date="2021-06" db="EMBL/GenBank/DDBJ databases">
        <authorList>
            <person name="Palmer J.M."/>
        </authorList>
    </citation>
    <scope>NUCLEOTIDE SEQUENCE [LARGE SCALE GENOMIC DNA]</scope>
    <source>
        <strain evidence="1 2">XC_2019</strain>
        <tissue evidence="1">Muscle</tissue>
    </source>
</reference>
<gene>
    <name evidence="1" type="ORF">XENOCAPTIV_030838</name>
</gene>
<proteinExistence type="predicted"/>
<evidence type="ECO:0000313" key="1">
    <source>
        <dbReference type="EMBL" id="MEQ2214297.1"/>
    </source>
</evidence>
<protein>
    <submittedName>
        <fullName evidence="1">Uncharacterized protein</fullName>
    </submittedName>
</protein>
<keyword evidence="2" id="KW-1185">Reference proteome</keyword>
<dbReference type="Proteomes" id="UP001434883">
    <property type="component" value="Unassembled WGS sequence"/>
</dbReference>
<organism evidence="1 2">
    <name type="scientific">Xenoophorus captivus</name>
    <dbReference type="NCBI Taxonomy" id="1517983"/>
    <lineage>
        <taxon>Eukaryota</taxon>
        <taxon>Metazoa</taxon>
        <taxon>Chordata</taxon>
        <taxon>Craniata</taxon>
        <taxon>Vertebrata</taxon>
        <taxon>Euteleostomi</taxon>
        <taxon>Actinopterygii</taxon>
        <taxon>Neopterygii</taxon>
        <taxon>Teleostei</taxon>
        <taxon>Neoteleostei</taxon>
        <taxon>Acanthomorphata</taxon>
        <taxon>Ovalentaria</taxon>
        <taxon>Atherinomorphae</taxon>
        <taxon>Cyprinodontiformes</taxon>
        <taxon>Goodeidae</taxon>
        <taxon>Xenoophorus</taxon>
    </lineage>
</organism>
<name>A0ABV0S410_9TELE</name>